<dbReference type="Proteomes" id="UP000054683">
    <property type="component" value="Unassembled WGS sequence"/>
</dbReference>
<accession>A0A158IZJ3</accession>
<dbReference type="EMBL" id="FCOK02000065">
    <property type="protein sequence ID" value="SAL61510.1"/>
    <property type="molecule type" value="Genomic_DNA"/>
</dbReference>
<dbReference type="AlphaFoldDB" id="A0A158IZJ3"/>
<organism evidence="1 2">
    <name type="scientific">Caballeronia udeis</name>
    <dbReference type="NCBI Taxonomy" id="1232866"/>
    <lineage>
        <taxon>Bacteria</taxon>
        <taxon>Pseudomonadati</taxon>
        <taxon>Pseudomonadota</taxon>
        <taxon>Betaproteobacteria</taxon>
        <taxon>Burkholderiales</taxon>
        <taxon>Burkholderiaceae</taxon>
        <taxon>Caballeronia</taxon>
    </lineage>
</organism>
<reference evidence="1 2" key="1">
    <citation type="submission" date="2016-01" db="EMBL/GenBank/DDBJ databases">
        <authorList>
            <person name="Oliw E.H."/>
        </authorList>
    </citation>
    <scope>NUCLEOTIDE SEQUENCE [LARGE SCALE GENOMIC DNA]</scope>
    <source>
        <strain evidence="1">LMG 27134</strain>
    </source>
</reference>
<name>A0A158IZJ3_9BURK</name>
<evidence type="ECO:0000313" key="2">
    <source>
        <dbReference type="Proteomes" id="UP000054683"/>
    </source>
</evidence>
<sequence length="177" mass="19711">MMAGKFELALRNFKSFCNSSGRGKLEIVHVHYVPATIRAALTRIGAPVTIELEGESIDLPAQVLPGEVEWRADLLKWLVRKCVSDYIATPVQQRDEFDNTIELQLIVHTGLHPLEARIVLQEAYALLGGLTADEYEAMTNGNPLFKGHVRTEWDGLKARYAKILRGSAESSHRSLAT</sequence>
<gene>
    <name evidence="1" type="ORF">AWB69_06840</name>
</gene>
<evidence type="ECO:0000313" key="1">
    <source>
        <dbReference type="EMBL" id="SAL61510.1"/>
    </source>
</evidence>
<proteinExistence type="predicted"/>
<protein>
    <submittedName>
        <fullName evidence="1">Uncharacterized protein</fullName>
    </submittedName>
</protein>